<dbReference type="PROSITE" id="PS51401">
    <property type="entry name" value="CHORD"/>
    <property type="match status" value="2"/>
</dbReference>
<evidence type="ECO:0000256" key="3">
    <source>
        <dbReference type="ARBA" id="ARBA00022833"/>
    </source>
</evidence>
<evidence type="ECO:0000313" key="7">
    <source>
        <dbReference type="EMBL" id="LAC24744.1"/>
    </source>
</evidence>
<dbReference type="InterPro" id="IPR008978">
    <property type="entry name" value="HSP20-like_chaperone"/>
</dbReference>
<reference evidence="7" key="1">
    <citation type="submission" date="2017-11" db="EMBL/GenBank/DDBJ databases">
        <title>The sensing device of the deep-sea amphipod.</title>
        <authorList>
            <person name="Kobayashi H."/>
            <person name="Nagahama T."/>
            <person name="Arai W."/>
            <person name="Sasagawa Y."/>
            <person name="Umeda M."/>
            <person name="Hayashi T."/>
            <person name="Nikaido I."/>
            <person name="Watanabe H."/>
            <person name="Oguri K."/>
            <person name="Kitazato H."/>
            <person name="Fujioka K."/>
            <person name="Kido Y."/>
            <person name="Takami H."/>
        </authorList>
    </citation>
    <scope>NUCLEOTIDE SEQUENCE</scope>
    <source>
        <tissue evidence="7">Whole body</tissue>
    </source>
</reference>
<feature type="compositionally biased region" description="Acidic residues" evidence="4">
    <location>
        <begin position="327"/>
        <end position="340"/>
    </location>
</feature>
<dbReference type="InterPro" id="IPR007052">
    <property type="entry name" value="CS_dom"/>
</dbReference>
<dbReference type="Pfam" id="PF04969">
    <property type="entry name" value="CS"/>
    <property type="match status" value="1"/>
</dbReference>
<name>A0A6A7G2P2_9CRUS</name>
<keyword evidence="2" id="KW-0677">Repeat</keyword>
<dbReference type="Pfam" id="PF04968">
    <property type="entry name" value="CHORD"/>
    <property type="match status" value="2"/>
</dbReference>
<feature type="domain" description="CHORD" evidence="6">
    <location>
        <begin position="1"/>
        <end position="58"/>
    </location>
</feature>
<feature type="compositionally biased region" description="Low complexity" evidence="4">
    <location>
        <begin position="66"/>
        <end position="76"/>
    </location>
</feature>
<dbReference type="Gene3D" id="2.60.40.790">
    <property type="match status" value="1"/>
</dbReference>
<organism evidence="7">
    <name type="scientific">Hirondellea gigas</name>
    <dbReference type="NCBI Taxonomy" id="1518452"/>
    <lineage>
        <taxon>Eukaryota</taxon>
        <taxon>Metazoa</taxon>
        <taxon>Ecdysozoa</taxon>
        <taxon>Arthropoda</taxon>
        <taxon>Crustacea</taxon>
        <taxon>Multicrustacea</taxon>
        <taxon>Malacostraca</taxon>
        <taxon>Eumalacostraca</taxon>
        <taxon>Peracarida</taxon>
        <taxon>Amphipoda</taxon>
        <taxon>Amphilochidea</taxon>
        <taxon>Lysianassida</taxon>
        <taxon>Lysianassidira</taxon>
        <taxon>Lysianassoidea</taxon>
        <taxon>Lysianassidae</taxon>
        <taxon>Hirondellea</taxon>
    </lineage>
</organism>
<feature type="domain" description="CHORD" evidence="6">
    <location>
        <begin position="140"/>
        <end position="199"/>
    </location>
</feature>
<evidence type="ECO:0000256" key="4">
    <source>
        <dbReference type="SAM" id="MobiDB-lite"/>
    </source>
</evidence>
<protein>
    <submittedName>
        <fullName evidence="7">Cysteine and histidine-rich domain-containing protein 1-like isoform X1</fullName>
    </submittedName>
</protein>
<keyword evidence="1" id="KW-0479">Metal-binding</keyword>
<dbReference type="PROSITE" id="PS51203">
    <property type="entry name" value="CS"/>
    <property type="match status" value="1"/>
</dbReference>
<dbReference type="AlphaFoldDB" id="A0A6A7G2P2"/>
<feature type="region of interest" description="Disordered" evidence="4">
    <location>
        <begin position="305"/>
        <end position="340"/>
    </location>
</feature>
<dbReference type="InterPro" id="IPR007051">
    <property type="entry name" value="CHORD_dom"/>
</dbReference>
<dbReference type="Gene3D" id="4.10.1130.20">
    <property type="match status" value="2"/>
</dbReference>
<dbReference type="SUPFAM" id="SSF49764">
    <property type="entry name" value="HSP20-like chaperones"/>
    <property type="match status" value="1"/>
</dbReference>
<sequence length="340" mass="37410">MGRGGATSRKVGDQNASCEYHPGEPVFHDADKLWSCCKKRSKDFTEFLSMPGCSRGSHNSDRPVPAAALNSSSAAADTPAQRPPLPRLKERPSFDAKMLKLNPSISPSLAQLLKQQNEESTDEEQLEIDPDTGITIGENCKRNGCKTSYISAGSNLELCTYHSGGPVFHEGLKYWSCCQRKTTDFTDFLAQPGCCTDTHLWLDDDRSSEKTVCRYDWHQTGSHVYVTVYAKGTMPGLSTVSAGPVRLCAGIRHAKNLQFDLDVELAGLVDPAQCSVEFAATKVEVKLKKDEYVHWARLQLEKRKEKANNATTTETNGTDDARQAAEELSEDVEAVDLSDL</sequence>
<dbReference type="PANTHER" id="PTHR46983">
    <property type="entry name" value="CYSTEINE AND HISTIDINE-RICH DOMAIN-CONTAINING PROTEIN 1"/>
    <property type="match status" value="1"/>
</dbReference>
<evidence type="ECO:0000259" key="5">
    <source>
        <dbReference type="PROSITE" id="PS51203"/>
    </source>
</evidence>
<evidence type="ECO:0000256" key="2">
    <source>
        <dbReference type="ARBA" id="ARBA00022737"/>
    </source>
</evidence>
<feature type="region of interest" description="Disordered" evidence="4">
    <location>
        <begin position="53"/>
        <end position="91"/>
    </location>
</feature>
<feature type="domain" description="CS" evidence="5">
    <location>
        <begin position="210"/>
        <end position="299"/>
    </location>
</feature>
<keyword evidence="3" id="KW-0862">Zinc</keyword>
<evidence type="ECO:0000259" key="6">
    <source>
        <dbReference type="PROSITE" id="PS51401"/>
    </source>
</evidence>
<dbReference type="GO" id="GO:0046872">
    <property type="term" value="F:metal ion binding"/>
    <property type="evidence" value="ECO:0007669"/>
    <property type="project" value="UniProtKB-KW"/>
</dbReference>
<dbReference type="PANTHER" id="PTHR46983:SF3">
    <property type="entry name" value="CHPADIPLOID STATE MAINTENANCE PROTEIN CHPA"/>
    <property type="match status" value="1"/>
</dbReference>
<accession>A0A6A7G2P2</accession>
<proteinExistence type="evidence at transcript level"/>
<dbReference type="InterPro" id="IPR039790">
    <property type="entry name" value="CHRD1"/>
</dbReference>
<evidence type="ECO:0000256" key="1">
    <source>
        <dbReference type="ARBA" id="ARBA00022723"/>
    </source>
</evidence>
<dbReference type="EMBL" id="IACT01005593">
    <property type="protein sequence ID" value="LAC24744.1"/>
    <property type="molecule type" value="mRNA"/>
</dbReference>